<gene>
    <name evidence="1" type="ORF">MA20_46760</name>
</gene>
<reference evidence="1 2" key="1">
    <citation type="submission" date="2014-09" db="EMBL/GenBank/DDBJ databases">
        <title>Draft genome of Bradyrhizobium japonicum Is-34.</title>
        <authorList>
            <person name="Tsurumaru H."/>
            <person name="Yamakawa T."/>
            <person name="Hashimoto S."/>
            <person name="Okizaki K."/>
            <person name="Kanesaki Y."/>
            <person name="Yoshikawa H."/>
            <person name="Yajima S."/>
        </authorList>
    </citation>
    <scope>NUCLEOTIDE SEQUENCE [LARGE SCALE GENOMIC DNA]</scope>
    <source>
        <strain evidence="1 2">Is-34</strain>
    </source>
</reference>
<evidence type="ECO:0000313" key="1">
    <source>
        <dbReference type="EMBL" id="KGT73035.1"/>
    </source>
</evidence>
<dbReference type="AlphaFoldDB" id="A0A0A3XFI5"/>
<comment type="caution">
    <text evidence="1">The sequence shown here is derived from an EMBL/GenBank/DDBJ whole genome shotgun (WGS) entry which is preliminary data.</text>
</comment>
<sequence length="110" mass="11576">MFGPGMLEDDAMTSAAGQFGPASDDYAILRRYDVEPLALIAPNFKKDACAVRAAGCSGHQGLDDARQILRQLTAVGSALGSSLLAGSWIGVILGCFESRDGLFDALQNRL</sequence>
<protein>
    <submittedName>
        <fullName evidence="1">Uncharacterized protein</fullName>
    </submittedName>
</protein>
<dbReference type="EMBL" id="JRPN01000074">
    <property type="protein sequence ID" value="KGT73035.1"/>
    <property type="molecule type" value="Genomic_DNA"/>
</dbReference>
<evidence type="ECO:0000313" key="2">
    <source>
        <dbReference type="Proteomes" id="UP000030377"/>
    </source>
</evidence>
<organism evidence="1 2">
    <name type="scientific">Bradyrhizobium japonicum</name>
    <dbReference type="NCBI Taxonomy" id="375"/>
    <lineage>
        <taxon>Bacteria</taxon>
        <taxon>Pseudomonadati</taxon>
        <taxon>Pseudomonadota</taxon>
        <taxon>Alphaproteobacteria</taxon>
        <taxon>Hyphomicrobiales</taxon>
        <taxon>Nitrobacteraceae</taxon>
        <taxon>Bradyrhizobium</taxon>
    </lineage>
</organism>
<dbReference type="Proteomes" id="UP000030377">
    <property type="component" value="Unassembled WGS sequence"/>
</dbReference>
<proteinExistence type="predicted"/>
<name>A0A0A3XFI5_BRAJP</name>
<accession>A0A0A3XFI5</accession>